<feature type="compositionally biased region" description="Low complexity" evidence="1">
    <location>
        <begin position="98"/>
        <end position="133"/>
    </location>
</feature>
<proteinExistence type="predicted"/>
<keyword evidence="3" id="KW-1185">Reference proteome</keyword>
<dbReference type="EMBL" id="VHJB01000090">
    <property type="protein sequence ID" value="TPV30136.1"/>
    <property type="molecule type" value="Genomic_DNA"/>
</dbReference>
<comment type="caution">
    <text evidence="2">The sequence shown here is derived from an EMBL/GenBank/DDBJ whole genome shotgun (WGS) entry which is preliminary data.</text>
</comment>
<name>A0ABY2ZAZ5_9GAMM</name>
<protein>
    <submittedName>
        <fullName evidence="2">Uncharacterized protein</fullName>
    </submittedName>
</protein>
<feature type="region of interest" description="Disordered" evidence="1">
    <location>
        <begin position="98"/>
        <end position="183"/>
    </location>
</feature>
<organism evidence="2 3">
    <name type="scientific">Pantoea eucalypti</name>
    <dbReference type="NCBI Taxonomy" id="470933"/>
    <lineage>
        <taxon>Bacteria</taxon>
        <taxon>Pseudomonadati</taxon>
        <taxon>Pseudomonadota</taxon>
        <taxon>Gammaproteobacteria</taxon>
        <taxon>Enterobacterales</taxon>
        <taxon>Erwiniaceae</taxon>
        <taxon>Pantoea</taxon>
    </lineage>
</organism>
<reference evidence="2 3" key="1">
    <citation type="submission" date="2019-06" db="EMBL/GenBank/DDBJ databases">
        <title>Taxogenomics and systematics of the genus Pantoea.</title>
        <authorList>
            <person name="Tambong J.T."/>
        </authorList>
    </citation>
    <scope>NUCLEOTIDE SEQUENCE [LARGE SCALE GENOMIC DNA]</scope>
    <source>
        <strain evidence="2 3">LMG 24197</strain>
    </source>
</reference>
<evidence type="ECO:0000313" key="3">
    <source>
        <dbReference type="Proteomes" id="UP000315469"/>
    </source>
</evidence>
<dbReference type="GeneID" id="90523601"/>
<dbReference type="RefSeq" id="WP_140916572.1">
    <property type="nucleotide sequence ID" value="NZ_CP045723.1"/>
</dbReference>
<gene>
    <name evidence="2" type="ORF">FJW02_20795</name>
</gene>
<evidence type="ECO:0000256" key="1">
    <source>
        <dbReference type="SAM" id="MobiDB-lite"/>
    </source>
</evidence>
<dbReference type="Proteomes" id="UP000315469">
    <property type="component" value="Unassembled WGS sequence"/>
</dbReference>
<sequence length="183" mass="18951">MSQVLRLSGLEDDGLLTGAALAEYNRLQTNAAKRSYLVRLVRSGYALDEMGLSPVIELLQTTDGKKFLKMSERERLQRLLTMISALLGESAGVPVAAAPAGVQSAPPAAEQSMPESVAPPAAEALPAEPVATASEPAQPVAAPARSTSESSDDDDKPQAWGGPSMAKAGKARSLLAANKKNAG</sequence>
<evidence type="ECO:0000313" key="2">
    <source>
        <dbReference type="EMBL" id="TPV30136.1"/>
    </source>
</evidence>
<accession>A0ABY2ZAZ5</accession>